<dbReference type="InterPro" id="IPR027417">
    <property type="entry name" value="P-loop_NTPase"/>
</dbReference>
<keyword evidence="4" id="KW-0067">ATP-binding</keyword>
<dbReference type="SUPFAM" id="SSF52540">
    <property type="entry name" value="P-loop containing nucleoside triphosphate hydrolases"/>
    <property type="match status" value="1"/>
</dbReference>
<keyword evidence="1" id="KW-0547">Nucleotide-binding</keyword>
<feature type="domain" description="DNA2/NAM7 helicase-like C-terminal" evidence="5">
    <location>
        <begin position="7"/>
        <end position="148"/>
    </location>
</feature>
<name>A0ABQ7H5Y1_DUNSA</name>
<accession>A0ABQ7H5Y1</accession>
<dbReference type="InterPro" id="IPR050534">
    <property type="entry name" value="Coronavir_polyprotein_1ab"/>
</dbReference>
<evidence type="ECO:0000256" key="2">
    <source>
        <dbReference type="ARBA" id="ARBA00022801"/>
    </source>
</evidence>
<sequence length="168" mass="19135">MILALDAHDRLLHQGISHPTIYIIAPYNRQVDLLEELLKERRSKRAITLEKELARYGLDPRDLGNKDQVQHLLTQRRMNGDCVGRLQALKYQLELKAILVLTIDKAQGSEADVVVLSTVKCGNFTQDPRRMCVALSRARHQSILVGNSGEMEQHPMWARIIRAYKQGA</sequence>
<keyword evidence="7" id="KW-1185">Reference proteome</keyword>
<dbReference type="Gene3D" id="3.40.50.300">
    <property type="entry name" value="P-loop containing nucleotide triphosphate hydrolases"/>
    <property type="match status" value="1"/>
</dbReference>
<gene>
    <name evidence="6" type="ORF">DUNSADRAFT_8311</name>
</gene>
<reference evidence="6" key="1">
    <citation type="submission" date="2017-08" db="EMBL/GenBank/DDBJ databases">
        <authorList>
            <person name="Polle J.E."/>
            <person name="Barry K."/>
            <person name="Cushman J."/>
            <person name="Schmutz J."/>
            <person name="Tran D."/>
            <person name="Hathwaick L.T."/>
            <person name="Yim W.C."/>
            <person name="Jenkins J."/>
            <person name="Mckie-Krisberg Z.M."/>
            <person name="Prochnik S."/>
            <person name="Lindquist E."/>
            <person name="Dockter R.B."/>
            <person name="Adam C."/>
            <person name="Molina H."/>
            <person name="Bunkerborg J."/>
            <person name="Jin E."/>
            <person name="Buchheim M."/>
            <person name="Magnuson J."/>
        </authorList>
    </citation>
    <scope>NUCLEOTIDE SEQUENCE</scope>
    <source>
        <strain evidence="6">CCAP 19/18</strain>
    </source>
</reference>
<evidence type="ECO:0000256" key="4">
    <source>
        <dbReference type="ARBA" id="ARBA00022840"/>
    </source>
</evidence>
<comment type="caution">
    <text evidence="6">The sequence shown here is derived from an EMBL/GenBank/DDBJ whole genome shotgun (WGS) entry which is preliminary data.</text>
</comment>
<dbReference type="CDD" id="cd18808">
    <property type="entry name" value="SF1_C_Upf1"/>
    <property type="match status" value="1"/>
</dbReference>
<dbReference type="PANTHER" id="PTHR43788:SF8">
    <property type="entry name" value="DNA-BINDING PROTEIN SMUBP-2"/>
    <property type="match status" value="1"/>
</dbReference>
<organism evidence="6 7">
    <name type="scientific">Dunaliella salina</name>
    <name type="common">Green alga</name>
    <name type="synonym">Protococcus salinus</name>
    <dbReference type="NCBI Taxonomy" id="3046"/>
    <lineage>
        <taxon>Eukaryota</taxon>
        <taxon>Viridiplantae</taxon>
        <taxon>Chlorophyta</taxon>
        <taxon>core chlorophytes</taxon>
        <taxon>Chlorophyceae</taxon>
        <taxon>CS clade</taxon>
        <taxon>Chlamydomonadales</taxon>
        <taxon>Dunaliellaceae</taxon>
        <taxon>Dunaliella</taxon>
    </lineage>
</organism>
<protein>
    <submittedName>
        <fullName evidence="6">AAA domain-containing protein</fullName>
    </submittedName>
</protein>
<dbReference type="EMBL" id="MU069465">
    <property type="protein sequence ID" value="KAF5842248.1"/>
    <property type="molecule type" value="Genomic_DNA"/>
</dbReference>
<evidence type="ECO:0000313" key="6">
    <source>
        <dbReference type="EMBL" id="KAF5842248.1"/>
    </source>
</evidence>
<dbReference type="InterPro" id="IPR041679">
    <property type="entry name" value="DNA2/NAM7-like_C"/>
</dbReference>
<dbReference type="Proteomes" id="UP000815325">
    <property type="component" value="Unassembled WGS sequence"/>
</dbReference>
<dbReference type="InterPro" id="IPR047187">
    <property type="entry name" value="SF1_C_Upf1"/>
</dbReference>
<evidence type="ECO:0000313" key="7">
    <source>
        <dbReference type="Proteomes" id="UP000815325"/>
    </source>
</evidence>
<evidence type="ECO:0000256" key="1">
    <source>
        <dbReference type="ARBA" id="ARBA00022741"/>
    </source>
</evidence>
<keyword evidence="3" id="KW-0347">Helicase</keyword>
<dbReference type="Pfam" id="PF13087">
    <property type="entry name" value="AAA_12"/>
    <property type="match status" value="1"/>
</dbReference>
<dbReference type="PANTHER" id="PTHR43788">
    <property type="entry name" value="DNA2/NAM7 HELICASE FAMILY MEMBER"/>
    <property type="match status" value="1"/>
</dbReference>
<keyword evidence="2" id="KW-0378">Hydrolase</keyword>
<proteinExistence type="predicted"/>
<evidence type="ECO:0000256" key="3">
    <source>
        <dbReference type="ARBA" id="ARBA00022806"/>
    </source>
</evidence>
<evidence type="ECO:0000259" key="5">
    <source>
        <dbReference type="Pfam" id="PF13087"/>
    </source>
</evidence>